<comment type="subcellular location">
    <subcellularLocation>
        <location evidence="10">Cell membrane</location>
        <topology evidence="10">Multi-pass membrane protein</topology>
    </subcellularLocation>
</comment>
<comment type="function">
    <text evidence="10">Catalyzes the transfer of an acyl group from acyl-phosphate (acyl-PO(4)) to glycerol-3-phosphate (G3P) to form lysophosphatidic acid (LPA). This enzyme utilizes acyl-phosphate as fatty acyl donor, but not acyl-CoA or acyl-ACP.</text>
</comment>
<dbReference type="GO" id="GO:0005886">
    <property type="term" value="C:plasma membrane"/>
    <property type="evidence" value="ECO:0007669"/>
    <property type="project" value="UniProtKB-SubCell"/>
</dbReference>
<dbReference type="AlphaFoldDB" id="A0A7Z9C0U4"/>
<evidence type="ECO:0000256" key="2">
    <source>
        <dbReference type="ARBA" id="ARBA00022516"/>
    </source>
</evidence>
<accession>A0A7Z9C0U4</accession>
<evidence type="ECO:0000313" key="12">
    <source>
        <dbReference type="Proteomes" id="UP000184550"/>
    </source>
</evidence>
<feature type="transmembrane region" description="Helical" evidence="10">
    <location>
        <begin position="145"/>
        <end position="178"/>
    </location>
</feature>
<dbReference type="UniPathway" id="UPA00085"/>
<dbReference type="Pfam" id="PF02660">
    <property type="entry name" value="G3P_acyltransf"/>
    <property type="match status" value="1"/>
</dbReference>
<evidence type="ECO:0000256" key="5">
    <source>
        <dbReference type="ARBA" id="ARBA00022989"/>
    </source>
</evidence>
<evidence type="ECO:0000256" key="3">
    <source>
        <dbReference type="ARBA" id="ARBA00022679"/>
    </source>
</evidence>
<dbReference type="OrthoDB" id="9777124at2"/>
<feature type="transmembrane region" description="Helical" evidence="10">
    <location>
        <begin position="58"/>
        <end position="80"/>
    </location>
</feature>
<evidence type="ECO:0000256" key="4">
    <source>
        <dbReference type="ARBA" id="ARBA00022692"/>
    </source>
</evidence>
<proteinExistence type="inferred from homology"/>
<dbReference type="RefSeq" id="WP_083626225.1">
    <property type="nucleotide sequence ID" value="NZ_LR734883.1"/>
</dbReference>
<keyword evidence="1 10" id="KW-1003">Cell membrane</keyword>
<reference evidence="11" key="1">
    <citation type="submission" date="2019-10" db="EMBL/GenBank/DDBJ databases">
        <authorList>
            <consortium name="Genoscope - CEA"/>
            <person name="William W."/>
        </authorList>
    </citation>
    <scope>NUCLEOTIDE SEQUENCE [LARGE SCALE GENOMIC DNA]</scope>
    <source>
        <strain evidence="11">BBR_PRJEB10992</strain>
    </source>
</reference>
<dbReference type="EC" id="2.3.1.275" evidence="10"/>
<dbReference type="GO" id="GO:0008654">
    <property type="term" value="P:phospholipid biosynthetic process"/>
    <property type="evidence" value="ECO:0007669"/>
    <property type="project" value="UniProtKB-UniRule"/>
</dbReference>
<feature type="transmembrane region" description="Helical" evidence="10">
    <location>
        <begin position="6"/>
        <end position="27"/>
    </location>
</feature>
<evidence type="ECO:0000256" key="7">
    <source>
        <dbReference type="ARBA" id="ARBA00023136"/>
    </source>
</evidence>
<evidence type="ECO:0000256" key="8">
    <source>
        <dbReference type="ARBA" id="ARBA00023209"/>
    </source>
</evidence>
<gene>
    <name evidence="10 11" type="primary">plsY</name>
    <name evidence="11" type="ORF">PL8927_830200</name>
</gene>
<dbReference type="NCBIfam" id="TIGR00023">
    <property type="entry name" value="glycerol-3-phosphate 1-O-acyltransferase PlsY"/>
    <property type="match status" value="1"/>
</dbReference>
<organism evidence="11 12">
    <name type="scientific">Planktothrix serta PCC 8927</name>
    <dbReference type="NCBI Taxonomy" id="671068"/>
    <lineage>
        <taxon>Bacteria</taxon>
        <taxon>Bacillati</taxon>
        <taxon>Cyanobacteriota</taxon>
        <taxon>Cyanophyceae</taxon>
        <taxon>Oscillatoriophycideae</taxon>
        <taxon>Oscillatoriales</taxon>
        <taxon>Microcoleaceae</taxon>
        <taxon>Planktothrix</taxon>
    </lineage>
</organism>
<dbReference type="PANTHER" id="PTHR30309">
    <property type="entry name" value="INNER MEMBRANE PROTEIN YGIH"/>
    <property type="match status" value="1"/>
</dbReference>
<comment type="catalytic activity">
    <reaction evidence="10">
        <text>an acyl phosphate + sn-glycerol 3-phosphate = a 1-acyl-sn-glycero-3-phosphate + phosphate</text>
        <dbReference type="Rhea" id="RHEA:34075"/>
        <dbReference type="ChEBI" id="CHEBI:43474"/>
        <dbReference type="ChEBI" id="CHEBI:57597"/>
        <dbReference type="ChEBI" id="CHEBI:57970"/>
        <dbReference type="ChEBI" id="CHEBI:59918"/>
        <dbReference type="EC" id="2.3.1.275"/>
    </reaction>
</comment>
<comment type="subunit">
    <text evidence="10">Probably interacts with PlsX.</text>
</comment>
<dbReference type="HAMAP" id="MF_01043">
    <property type="entry name" value="PlsY"/>
    <property type="match status" value="1"/>
</dbReference>
<name>A0A7Z9C0U4_9CYAN</name>
<keyword evidence="9 10" id="KW-1208">Phospholipid metabolism</keyword>
<dbReference type="Proteomes" id="UP000184550">
    <property type="component" value="Unassembled WGS sequence"/>
</dbReference>
<comment type="caution">
    <text evidence="11">The sequence shown here is derived from an EMBL/GenBank/DDBJ whole genome shotgun (WGS) entry which is preliminary data.</text>
</comment>
<protein>
    <recommendedName>
        <fullName evidence="10">Glycerol-3-phosphate acyltransferase</fullName>
    </recommendedName>
    <alternativeName>
        <fullName evidence="10">Acyl-PO4 G3P acyltransferase</fullName>
    </alternativeName>
    <alternativeName>
        <fullName evidence="10">Acyl-phosphate--glycerol-3-phosphate acyltransferase</fullName>
    </alternativeName>
    <alternativeName>
        <fullName evidence="10">G3P acyltransferase</fullName>
        <shortName evidence="10">GPAT</shortName>
        <ecNumber evidence="10">2.3.1.275</ecNumber>
    </alternativeName>
    <alternativeName>
        <fullName evidence="10">Lysophosphatidic acid synthase</fullName>
        <shortName evidence="10">LPA synthase</shortName>
    </alternativeName>
</protein>
<feature type="transmembrane region" description="Helical" evidence="10">
    <location>
        <begin position="184"/>
        <end position="199"/>
    </location>
</feature>
<dbReference type="SMART" id="SM01207">
    <property type="entry name" value="G3P_acyltransf"/>
    <property type="match status" value="1"/>
</dbReference>
<dbReference type="PANTHER" id="PTHR30309:SF0">
    <property type="entry name" value="GLYCEROL-3-PHOSPHATE ACYLTRANSFERASE-RELATED"/>
    <property type="match status" value="1"/>
</dbReference>
<keyword evidence="5 10" id="KW-1133">Transmembrane helix</keyword>
<dbReference type="EMBL" id="CZCU02000161">
    <property type="protein sequence ID" value="VXD24892.1"/>
    <property type="molecule type" value="Genomic_DNA"/>
</dbReference>
<evidence type="ECO:0000256" key="10">
    <source>
        <dbReference type="HAMAP-Rule" id="MF_01043"/>
    </source>
</evidence>
<keyword evidence="3 10" id="KW-0808">Transferase</keyword>
<sequence>MIEWLLINTGLLVIAYFLGSMPTGYAIGRWFYNVDILAEGSGSTGATNILRTLGKFPALLVLLIDILKGTSAVALVFWVYSLSLTSELATTAGIQHPEQLQYWIAILAGLIVIIGHTKSIWIGWRGGKSVASSLGILFALDWKLALATLGIFALVLAISRIVSLSSIAGAIGIAILMIMTGEPLPYQIFAIAGGIYVIWRHRSNIDRILKGTEPRVGEKLTTQVQS</sequence>
<dbReference type="InterPro" id="IPR003811">
    <property type="entry name" value="G3P_acylTferase_PlsY"/>
</dbReference>
<keyword evidence="4 10" id="KW-0812">Transmembrane</keyword>
<keyword evidence="6 10" id="KW-0443">Lipid metabolism</keyword>
<keyword evidence="11" id="KW-0012">Acyltransferase</keyword>
<comment type="similarity">
    <text evidence="10">Belongs to the PlsY family.</text>
</comment>
<keyword evidence="7 10" id="KW-0472">Membrane</keyword>
<comment type="pathway">
    <text evidence="10">Lipid metabolism; phospholipid metabolism.</text>
</comment>
<evidence type="ECO:0000313" key="11">
    <source>
        <dbReference type="EMBL" id="VXD24892.1"/>
    </source>
</evidence>
<evidence type="ECO:0000256" key="6">
    <source>
        <dbReference type="ARBA" id="ARBA00023098"/>
    </source>
</evidence>
<keyword evidence="8 10" id="KW-0594">Phospholipid biosynthesis</keyword>
<evidence type="ECO:0000256" key="1">
    <source>
        <dbReference type="ARBA" id="ARBA00022475"/>
    </source>
</evidence>
<keyword evidence="12" id="KW-1185">Reference proteome</keyword>
<feature type="transmembrane region" description="Helical" evidence="10">
    <location>
        <begin position="100"/>
        <end position="124"/>
    </location>
</feature>
<keyword evidence="2 10" id="KW-0444">Lipid biosynthesis</keyword>
<evidence type="ECO:0000256" key="9">
    <source>
        <dbReference type="ARBA" id="ARBA00023264"/>
    </source>
</evidence>
<dbReference type="GO" id="GO:0043772">
    <property type="term" value="F:acyl-phosphate glycerol-3-phosphate acyltransferase activity"/>
    <property type="evidence" value="ECO:0007669"/>
    <property type="project" value="UniProtKB-UniRule"/>
</dbReference>